<protein>
    <submittedName>
        <fullName evidence="2">Uncharacterized protein</fullName>
    </submittedName>
</protein>
<reference evidence="2" key="1">
    <citation type="submission" date="2007-01" db="EMBL/GenBank/DDBJ databases">
        <title>Direct Submission.</title>
        <authorList>
            <person name="Desjardins C.A."/>
            <person name="Gundersen-Rindal D.E."/>
            <person name="Hostetler J.B."/>
            <person name="Tallon L.J."/>
            <person name="Utterback T.R."/>
            <person name="Fuester R.W."/>
            <person name="Schatz M.C."/>
            <person name="Pedroni M.J."/>
            <person name="Fadrosh D.W."/>
            <person name="Haas B.J."/>
            <person name="Toms B.S."/>
            <person name="Chen D."/>
            <person name="Nene V."/>
        </authorList>
    </citation>
    <scope>NUCLEOTIDE SEQUENCE</scope>
</reference>
<name>A0JCW1_GLYIN</name>
<keyword evidence="1" id="KW-0732">Signal</keyword>
<dbReference type="EMBL" id="AC191960">
    <property type="protein sequence ID" value="ABK57026.1"/>
    <property type="molecule type" value="Genomic_DNA"/>
</dbReference>
<evidence type="ECO:0000313" key="2">
    <source>
        <dbReference type="EMBL" id="ABK57026.1"/>
    </source>
</evidence>
<feature type="chain" id="PRO_5002624831" evidence="1">
    <location>
        <begin position="21"/>
        <end position="429"/>
    </location>
</feature>
<gene>
    <name evidence="2" type="ORF">GIP_L1_00400</name>
</gene>
<proteinExistence type="predicted"/>
<accession>A0JCW1</accession>
<dbReference type="AlphaFoldDB" id="A0JCW1"/>
<sequence length="429" mass="48242">MASLVALSIIIGALCQGIEAFSMQGGQNNGTIEFPTIVYGPINQQLEHEYQSAKPVHTLGEPATQEGSVIYGSTTSQNNYKYLTIGQAGNVCIMVSTINEPLFVPIPGLSIIQDASKGGLILDSKDPTGTQIKKIIDAFNTFQQSFDHIMRIASPFLTQNEISLLQQKSDKDDFTRQTKEIKWLTTVASQRMKLVKLYEQIIFISNSLRNNLEISREEIVSARGVQATPMQHQWIEKQLNPTSIIQALPSKVTSLPFNPIDGSDFGNEQDNSQRFDINIGSNYVLPFIDSIIGDTNRFNSEEKATIMAFITSSIQNLLSELKIQSDDLVHLLDTLIVKDEVTTLQRLSMMTDNRKQVRFVDLLTVIKVHQSNIAAVQDVLKSYQTIDVWRTSLQRNEMTYELVALYYTVSSISNANNLLWREFYLILNM</sequence>
<feature type="signal peptide" evidence="1">
    <location>
        <begin position="1"/>
        <end position="20"/>
    </location>
</feature>
<organism evidence="2">
    <name type="scientific">Glyptapanteles indiensis</name>
    <name type="common">Parasitoid wasp</name>
    <dbReference type="NCBI Taxonomy" id="92994"/>
    <lineage>
        <taxon>Eukaryota</taxon>
        <taxon>Metazoa</taxon>
        <taxon>Ecdysozoa</taxon>
        <taxon>Arthropoda</taxon>
        <taxon>Hexapoda</taxon>
        <taxon>Insecta</taxon>
        <taxon>Pterygota</taxon>
        <taxon>Neoptera</taxon>
        <taxon>Endopterygota</taxon>
        <taxon>Hymenoptera</taxon>
        <taxon>Apocrita</taxon>
        <taxon>Ichneumonoidea</taxon>
        <taxon>Braconidae</taxon>
        <taxon>Microgastrinae</taxon>
        <taxon>Glyptapanteles</taxon>
    </lineage>
</organism>
<evidence type="ECO:0000256" key="1">
    <source>
        <dbReference type="SAM" id="SignalP"/>
    </source>
</evidence>